<organism evidence="2 3">
    <name type="scientific">Loa loa</name>
    <name type="common">Eye worm</name>
    <name type="synonym">Filaria loa</name>
    <dbReference type="NCBI Taxonomy" id="7209"/>
    <lineage>
        <taxon>Eukaryota</taxon>
        <taxon>Metazoa</taxon>
        <taxon>Ecdysozoa</taxon>
        <taxon>Nematoda</taxon>
        <taxon>Chromadorea</taxon>
        <taxon>Rhabditida</taxon>
        <taxon>Spirurina</taxon>
        <taxon>Spiruromorpha</taxon>
        <taxon>Filarioidea</taxon>
        <taxon>Onchocercidae</taxon>
        <taxon>Loa</taxon>
    </lineage>
</organism>
<accession>A0A1I7VRD8</accession>
<evidence type="ECO:0000313" key="2">
    <source>
        <dbReference type="Proteomes" id="UP000095285"/>
    </source>
</evidence>
<dbReference type="WBParaSite" id="EN70_5408">
    <property type="protein sequence ID" value="EN70_5408"/>
    <property type="gene ID" value="EN70_5408"/>
</dbReference>
<evidence type="ECO:0000313" key="3">
    <source>
        <dbReference type="WBParaSite" id="EN70_5408"/>
    </source>
</evidence>
<proteinExistence type="predicted"/>
<dbReference type="InParanoid" id="A0A1I7VRD8"/>
<sequence length="219" mass="24884">MPKRGRQVELINGTKHKIRDVGLSKPARAGYSHAARRGVSPEIQSVQGGRIRLGSVAPLLSRRAKALAMKDHYNHYSDDEVYDSDNSDEDSFSEDDYDEELYDYNRHHRSYDRRRTPFHFMTACEDYEDELTPSPSFPISTSQLFDTRRLPKSYQTRKSAVVTSVPPATKSLSTAKVKKNTAGFNPKDRNKKIKAVLRTSRSGPVTRSRGATQLDKNNY</sequence>
<keyword evidence="2" id="KW-1185">Reference proteome</keyword>
<dbReference type="OrthoDB" id="5855744at2759"/>
<dbReference type="Proteomes" id="UP000095285">
    <property type="component" value="Unassembled WGS sequence"/>
</dbReference>
<dbReference type="AlphaFoldDB" id="A0A1I7VRD8"/>
<feature type="compositionally biased region" description="Polar residues" evidence="1">
    <location>
        <begin position="199"/>
        <end position="219"/>
    </location>
</feature>
<name>A0A1I7VRD8_LOALO</name>
<reference evidence="3" key="2">
    <citation type="submission" date="2016-11" db="UniProtKB">
        <authorList>
            <consortium name="WormBaseParasite"/>
        </authorList>
    </citation>
    <scope>IDENTIFICATION</scope>
</reference>
<evidence type="ECO:0000256" key="1">
    <source>
        <dbReference type="SAM" id="MobiDB-lite"/>
    </source>
</evidence>
<protein>
    <submittedName>
        <fullName evidence="3">Uncharacterized protein</fullName>
    </submittedName>
</protein>
<feature type="region of interest" description="Disordered" evidence="1">
    <location>
        <begin position="198"/>
        <end position="219"/>
    </location>
</feature>
<reference evidence="2" key="1">
    <citation type="submission" date="2012-04" db="EMBL/GenBank/DDBJ databases">
        <title>The Genome Sequence of Loa loa.</title>
        <authorList>
            <consortium name="The Broad Institute Genome Sequencing Platform"/>
            <consortium name="Broad Institute Genome Sequencing Center for Infectious Disease"/>
            <person name="Nutman T.B."/>
            <person name="Fink D.L."/>
            <person name="Russ C."/>
            <person name="Young S."/>
            <person name="Zeng Q."/>
            <person name="Gargeya S."/>
            <person name="Alvarado L."/>
            <person name="Berlin A."/>
            <person name="Chapman S.B."/>
            <person name="Chen Z."/>
            <person name="Freedman E."/>
            <person name="Gellesch M."/>
            <person name="Goldberg J."/>
            <person name="Griggs A."/>
            <person name="Gujja S."/>
            <person name="Heilman E.R."/>
            <person name="Heiman D."/>
            <person name="Howarth C."/>
            <person name="Mehta T."/>
            <person name="Neiman D."/>
            <person name="Pearson M."/>
            <person name="Roberts A."/>
            <person name="Saif S."/>
            <person name="Shea T."/>
            <person name="Shenoy N."/>
            <person name="Sisk P."/>
            <person name="Stolte C."/>
            <person name="Sykes S."/>
            <person name="White J."/>
            <person name="Yandava C."/>
            <person name="Haas B."/>
            <person name="Henn M.R."/>
            <person name="Nusbaum C."/>
            <person name="Birren B."/>
        </authorList>
    </citation>
    <scope>NUCLEOTIDE SEQUENCE [LARGE SCALE GENOMIC DNA]</scope>
</reference>
<gene>
    <name evidence="3" type="primary">LOAG_00588</name>
</gene>